<dbReference type="Proteomes" id="UP000463138">
    <property type="component" value="Unassembled WGS sequence"/>
</dbReference>
<keyword evidence="2" id="KW-0732">Signal</keyword>
<evidence type="ECO:0000256" key="2">
    <source>
        <dbReference type="SAM" id="SignalP"/>
    </source>
</evidence>
<evidence type="ECO:0000313" key="4">
    <source>
        <dbReference type="Proteomes" id="UP000463138"/>
    </source>
</evidence>
<dbReference type="RefSeq" id="WP_149330860.1">
    <property type="nucleotide sequence ID" value="NZ_QOVF01000001.1"/>
</dbReference>
<proteinExistence type="predicted"/>
<feature type="region of interest" description="Disordered" evidence="1">
    <location>
        <begin position="69"/>
        <end position="91"/>
    </location>
</feature>
<gene>
    <name evidence="3" type="ORF">DT594_00280</name>
</gene>
<keyword evidence="4" id="KW-1185">Reference proteome</keyword>
<evidence type="ECO:0000256" key="1">
    <source>
        <dbReference type="SAM" id="MobiDB-lite"/>
    </source>
</evidence>
<sequence length="91" mass="9911">MKAFKYLSSGLVIGSLAAALIGFPLAANAEGGAERLQALHGDRSVHRKNMVSRPAISVDKAVNHSITKDGSEHFRKFRKARKAPYPKPRGR</sequence>
<reference evidence="3 4" key="1">
    <citation type="submission" date="2018-07" db="EMBL/GenBank/DDBJ databases">
        <title>Pseudomonas laoshanensis sp. nov., isolated from soil.</title>
        <authorList>
            <person name="Sun J."/>
            <person name="Yu L."/>
            <person name="Wang M."/>
            <person name="Zhang C."/>
        </authorList>
    </citation>
    <scope>NUCLEOTIDE SEQUENCE [LARGE SCALE GENOMIC DNA]</scope>
    <source>
        <strain evidence="3 4">Y22</strain>
    </source>
</reference>
<evidence type="ECO:0000313" key="3">
    <source>
        <dbReference type="EMBL" id="KAA0695852.1"/>
    </source>
</evidence>
<protein>
    <submittedName>
        <fullName evidence="3">Uncharacterized protein</fullName>
    </submittedName>
</protein>
<comment type="caution">
    <text evidence="3">The sequence shown here is derived from an EMBL/GenBank/DDBJ whole genome shotgun (WGS) entry which is preliminary data.</text>
</comment>
<dbReference type="AlphaFoldDB" id="A0A7V7GUZ7"/>
<organism evidence="3 4">
    <name type="scientific">Halopseudomonas laoshanensis</name>
    <dbReference type="NCBI Taxonomy" id="2268758"/>
    <lineage>
        <taxon>Bacteria</taxon>
        <taxon>Pseudomonadati</taxon>
        <taxon>Pseudomonadota</taxon>
        <taxon>Gammaproteobacteria</taxon>
        <taxon>Pseudomonadales</taxon>
        <taxon>Pseudomonadaceae</taxon>
        <taxon>Halopseudomonas</taxon>
    </lineage>
</organism>
<feature type="chain" id="PRO_5030672606" evidence="2">
    <location>
        <begin position="30"/>
        <end position="91"/>
    </location>
</feature>
<feature type="signal peptide" evidence="2">
    <location>
        <begin position="1"/>
        <end position="29"/>
    </location>
</feature>
<dbReference type="EMBL" id="QOVF01000001">
    <property type="protein sequence ID" value="KAA0695852.1"/>
    <property type="molecule type" value="Genomic_DNA"/>
</dbReference>
<accession>A0A7V7GUZ7</accession>
<name>A0A7V7GUZ7_9GAMM</name>
<dbReference type="OrthoDB" id="9889850at2"/>
<feature type="compositionally biased region" description="Basic residues" evidence="1">
    <location>
        <begin position="75"/>
        <end position="91"/>
    </location>
</feature>